<name>A0ABN2R1A6_9PSEU</name>
<reference evidence="2 3" key="1">
    <citation type="journal article" date="2019" name="Int. J. Syst. Evol. Microbiol.">
        <title>The Global Catalogue of Microorganisms (GCM) 10K type strain sequencing project: providing services to taxonomists for standard genome sequencing and annotation.</title>
        <authorList>
            <consortium name="The Broad Institute Genomics Platform"/>
            <consortium name="The Broad Institute Genome Sequencing Center for Infectious Disease"/>
            <person name="Wu L."/>
            <person name="Ma J."/>
        </authorList>
    </citation>
    <scope>NUCLEOTIDE SEQUENCE [LARGE SCALE GENOMIC DNA]</scope>
    <source>
        <strain evidence="2 3">JCM 14545</strain>
    </source>
</reference>
<evidence type="ECO:0000256" key="1">
    <source>
        <dbReference type="SAM" id="MobiDB-lite"/>
    </source>
</evidence>
<evidence type="ECO:0000313" key="2">
    <source>
        <dbReference type="EMBL" id="GAA1961743.1"/>
    </source>
</evidence>
<sequence length="83" mass="8791">MPRCSPPLNRHLHELLDVASLVGAGPANHPQASSAGRPGFGDGGRPLDLVPAQGDHRNLELTGGLVRLVRDLVLEVVTSARER</sequence>
<feature type="region of interest" description="Disordered" evidence="1">
    <location>
        <begin position="23"/>
        <end position="52"/>
    </location>
</feature>
<keyword evidence="3" id="KW-1185">Reference proteome</keyword>
<proteinExistence type="predicted"/>
<accession>A0ABN2R1A6</accession>
<organism evidence="2 3">
    <name type="scientific">Amycolatopsis minnesotensis</name>
    <dbReference type="NCBI Taxonomy" id="337894"/>
    <lineage>
        <taxon>Bacteria</taxon>
        <taxon>Bacillati</taxon>
        <taxon>Actinomycetota</taxon>
        <taxon>Actinomycetes</taxon>
        <taxon>Pseudonocardiales</taxon>
        <taxon>Pseudonocardiaceae</taxon>
        <taxon>Amycolatopsis</taxon>
    </lineage>
</organism>
<comment type="caution">
    <text evidence="2">The sequence shown here is derived from an EMBL/GenBank/DDBJ whole genome shotgun (WGS) entry which is preliminary data.</text>
</comment>
<evidence type="ECO:0000313" key="3">
    <source>
        <dbReference type="Proteomes" id="UP001501116"/>
    </source>
</evidence>
<protein>
    <submittedName>
        <fullName evidence="2">Uncharacterized protein</fullName>
    </submittedName>
</protein>
<dbReference type="EMBL" id="BAAANN010000013">
    <property type="protein sequence ID" value="GAA1961743.1"/>
    <property type="molecule type" value="Genomic_DNA"/>
</dbReference>
<dbReference type="Proteomes" id="UP001501116">
    <property type="component" value="Unassembled WGS sequence"/>
</dbReference>
<gene>
    <name evidence="2" type="ORF">GCM10009754_35970</name>
</gene>